<dbReference type="KEGG" id="sspb:CP982_24405"/>
<dbReference type="Proteomes" id="UP000549009">
    <property type="component" value="Unassembled WGS sequence"/>
</dbReference>
<gene>
    <name evidence="3" type="ORF">CP982_24405</name>
    <name evidence="2" type="ORF">FHS40_007249</name>
</gene>
<evidence type="ECO:0000256" key="1">
    <source>
        <dbReference type="SAM" id="MobiDB-lite"/>
    </source>
</evidence>
<evidence type="ECO:0000313" key="4">
    <source>
        <dbReference type="Proteomes" id="UP000326505"/>
    </source>
</evidence>
<organism evidence="3 4">
    <name type="scientific">Streptomyces spectabilis</name>
    <dbReference type="NCBI Taxonomy" id="68270"/>
    <lineage>
        <taxon>Bacteria</taxon>
        <taxon>Bacillati</taxon>
        <taxon>Actinomycetota</taxon>
        <taxon>Actinomycetes</taxon>
        <taxon>Kitasatosporales</taxon>
        <taxon>Streptomycetaceae</taxon>
        <taxon>Streptomyces</taxon>
    </lineage>
</organism>
<name>A0A5P2X8Z7_STRST</name>
<reference evidence="3 4" key="1">
    <citation type="submission" date="2017-09" db="EMBL/GenBank/DDBJ databases">
        <authorList>
            <person name="Lee N."/>
            <person name="Cho B.-K."/>
        </authorList>
    </citation>
    <scope>NUCLEOTIDE SEQUENCE [LARGE SCALE GENOMIC DNA]</scope>
    <source>
        <strain evidence="3 4">ATCC 27465</strain>
    </source>
</reference>
<dbReference type="EMBL" id="CP023690">
    <property type="protein sequence ID" value="QEV61457.1"/>
    <property type="molecule type" value="Genomic_DNA"/>
</dbReference>
<protein>
    <submittedName>
        <fullName evidence="3">Uncharacterized protein</fullName>
    </submittedName>
</protein>
<dbReference type="EMBL" id="JACHJD010000017">
    <property type="protein sequence ID" value="MBB5108128.1"/>
    <property type="molecule type" value="Genomic_DNA"/>
</dbReference>
<evidence type="ECO:0000313" key="3">
    <source>
        <dbReference type="EMBL" id="QEV61457.1"/>
    </source>
</evidence>
<proteinExistence type="predicted"/>
<dbReference type="AlphaFoldDB" id="A0A5P2X8Z7"/>
<sequence>MSTPLDKKPNTSERLAELEKSVAEVQKDAEQTSKTLEHAQVALKPEVIGAALVAALVSGGISAISSGWTLVKADLPTLKDFTPRIDAYLDRKFGFTSEPLRTERKLERRLTGIDLSIDVHDTKISRIGERADAAFQLAARADSRARAVGEHVSRTRSAVRELGSQPSPNGAGSRSASQASTAVQRLESQVNRLISALS</sequence>
<feature type="region of interest" description="Disordered" evidence="1">
    <location>
        <begin position="149"/>
        <end position="182"/>
    </location>
</feature>
<reference evidence="2 5" key="2">
    <citation type="submission" date="2020-08" db="EMBL/GenBank/DDBJ databases">
        <title>Genomic Encyclopedia of Type Strains, Phase III (KMG-III): the genomes of soil and plant-associated and newly described type strains.</title>
        <authorList>
            <person name="Whitman W."/>
        </authorList>
    </citation>
    <scope>NUCLEOTIDE SEQUENCE [LARGE SCALE GENOMIC DNA]</scope>
    <source>
        <strain evidence="2 5">CECT 3146</strain>
    </source>
</reference>
<feature type="region of interest" description="Disordered" evidence="1">
    <location>
        <begin position="1"/>
        <end position="31"/>
    </location>
</feature>
<evidence type="ECO:0000313" key="2">
    <source>
        <dbReference type="EMBL" id="MBB5108128.1"/>
    </source>
</evidence>
<dbReference type="RefSeq" id="WP_150512466.1">
    <property type="nucleotide sequence ID" value="NZ_BMSQ01000008.1"/>
</dbReference>
<keyword evidence="5" id="KW-1185">Reference proteome</keyword>
<feature type="compositionally biased region" description="Polar residues" evidence="1">
    <location>
        <begin position="164"/>
        <end position="182"/>
    </location>
</feature>
<evidence type="ECO:0000313" key="5">
    <source>
        <dbReference type="Proteomes" id="UP000549009"/>
    </source>
</evidence>
<dbReference type="Proteomes" id="UP000326505">
    <property type="component" value="Chromosome"/>
</dbReference>
<accession>A0A5P2X8Z7</accession>